<dbReference type="InterPro" id="IPR014284">
    <property type="entry name" value="RNA_pol_sigma-70_dom"/>
</dbReference>
<feature type="domain" description="RNA polymerase sigma-70 region 4" evidence="7">
    <location>
        <begin position="121"/>
        <end position="170"/>
    </location>
</feature>
<dbReference type="InterPro" id="IPR007630">
    <property type="entry name" value="RNA_pol_sigma70_r4"/>
</dbReference>
<accession>A0ABR7T6E5</accession>
<dbReference type="Pfam" id="PF04545">
    <property type="entry name" value="Sigma70_r4"/>
    <property type="match status" value="1"/>
</dbReference>
<evidence type="ECO:0000313" key="9">
    <source>
        <dbReference type="Proteomes" id="UP000617402"/>
    </source>
</evidence>
<evidence type="ECO:0000256" key="1">
    <source>
        <dbReference type="ARBA" id="ARBA00010641"/>
    </source>
</evidence>
<evidence type="ECO:0000259" key="7">
    <source>
        <dbReference type="Pfam" id="PF04545"/>
    </source>
</evidence>
<dbReference type="Pfam" id="PF04542">
    <property type="entry name" value="Sigma70_r2"/>
    <property type="match status" value="1"/>
</dbReference>
<keyword evidence="9" id="KW-1185">Reference proteome</keyword>
<dbReference type="InterPro" id="IPR013324">
    <property type="entry name" value="RNA_pol_sigma_r3/r4-like"/>
</dbReference>
<dbReference type="NCBIfam" id="TIGR02937">
    <property type="entry name" value="sigma70-ECF"/>
    <property type="match status" value="1"/>
</dbReference>
<dbReference type="Gene3D" id="1.10.10.10">
    <property type="entry name" value="Winged helix-like DNA-binding domain superfamily/Winged helix DNA-binding domain"/>
    <property type="match status" value="1"/>
</dbReference>
<evidence type="ECO:0000313" key="8">
    <source>
        <dbReference type="EMBL" id="MBC9785802.1"/>
    </source>
</evidence>
<comment type="similarity">
    <text evidence="1">Belongs to the sigma-70 factor family. ECF subfamily.</text>
</comment>
<dbReference type="InterPro" id="IPR007627">
    <property type="entry name" value="RNA_pol_sigma70_r2"/>
</dbReference>
<keyword evidence="2" id="KW-0805">Transcription regulation</keyword>
<keyword evidence="4" id="KW-0238">DNA-binding</keyword>
<dbReference type="SUPFAM" id="SSF88659">
    <property type="entry name" value="Sigma3 and sigma4 domains of RNA polymerase sigma factors"/>
    <property type="match status" value="1"/>
</dbReference>
<evidence type="ECO:0000256" key="2">
    <source>
        <dbReference type="ARBA" id="ARBA00023015"/>
    </source>
</evidence>
<gene>
    <name evidence="8" type="ORF">H1S01_15055</name>
</gene>
<feature type="domain" description="RNA polymerase sigma-70 region 2" evidence="6">
    <location>
        <begin position="25"/>
        <end position="90"/>
    </location>
</feature>
<dbReference type="InterPro" id="IPR039425">
    <property type="entry name" value="RNA_pol_sigma-70-like"/>
</dbReference>
<dbReference type="PANTHER" id="PTHR43133">
    <property type="entry name" value="RNA POLYMERASE ECF-TYPE SIGMA FACTO"/>
    <property type="match status" value="1"/>
</dbReference>
<organism evidence="8 9">
    <name type="scientific">Heliobacterium chlorum</name>
    <dbReference type="NCBI Taxonomy" id="2698"/>
    <lineage>
        <taxon>Bacteria</taxon>
        <taxon>Bacillati</taxon>
        <taxon>Bacillota</taxon>
        <taxon>Clostridia</taxon>
        <taxon>Eubacteriales</taxon>
        <taxon>Heliobacteriaceae</taxon>
        <taxon>Heliobacterium</taxon>
    </lineage>
</organism>
<dbReference type="CDD" id="cd06171">
    <property type="entry name" value="Sigma70_r4"/>
    <property type="match status" value="1"/>
</dbReference>
<evidence type="ECO:0000256" key="4">
    <source>
        <dbReference type="ARBA" id="ARBA00023125"/>
    </source>
</evidence>
<protein>
    <submittedName>
        <fullName evidence="8">RNA polymerase sigma factor</fullName>
    </submittedName>
</protein>
<keyword evidence="5" id="KW-0804">Transcription</keyword>
<dbReference type="PANTHER" id="PTHR43133:SF8">
    <property type="entry name" value="RNA POLYMERASE SIGMA FACTOR HI_1459-RELATED"/>
    <property type="match status" value="1"/>
</dbReference>
<comment type="caution">
    <text evidence="8">The sequence shown here is derived from an EMBL/GenBank/DDBJ whole genome shotgun (WGS) entry which is preliminary data.</text>
</comment>
<dbReference type="InterPro" id="IPR036388">
    <property type="entry name" value="WH-like_DNA-bd_sf"/>
</dbReference>
<evidence type="ECO:0000259" key="6">
    <source>
        <dbReference type="Pfam" id="PF04542"/>
    </source>
</evidence>
<evidence type="ECO:0000256" key="5">
    <source>
        <dbReference type="ARBA" id="ARBA00023163"/>
    </source>
</evidence>
<reference evidence="8 9" key="1">
    <citation type="submission" date="2020-07" db="EMBL/GenBank/DDBJ databases">
        <title>Draft whole-genome sequence of Heliobacterium chlorum DSM 3682, type strain.</title>
        <authorList>
            <person name="Kyndt J.A."/>
            <person name="Meyer T.E."/>
            <person name="Imhoff J.F."/>
        </authorList>
    </citation>
    <scope>NUCLEOTIDE SEQUENCE [LARGE SCALE GENOMIC DNA]</scope>
    <source>
        <strain evidence="8 9">DSM 3682</strain>
    </source>
</reference>
<dbReference type="Gene3D" id="1.10.1740.10">
    <property type="match status" value="1"/>
</dbReference>
<sequence length="178" mass="21084">MWRRLDDNQLIKKIHQGNADALERLIQKYYPEIYRFCYRKTGNPHIAADLTQEVFLRLVKSLDNYIHEGKFKSYLFTIALNLCHDYFRKQPPGMQRLDDFEVPAAENQITRIEQSYVVKEALSRLPDIQKDVVILRFYHDLTLPDIADIIGANLSTTKSRLKQGLEKLKKFFREEDFC</sequence>
<evidence type="ECO:0000256" key="3">
    <source>
        <dbReference type="ARBA" id="ARBA00023082"/>
    </source>
</evidence>
<proteinExistence type="inferred from homology"/>
<keyword evidence="3" id="KW-0731">Sigma factor</keyword>
<dbReference type="InterPro" id="IPR013325">
    <property type="entry name" value="RNA_pol_sigma_r2"/>
</dbReference>
<dbReference type="Proteomes" id="UP000617402">
    <property type="component" value="Unassembled WGS sequence"/>
</dbReference>
<name>A0ABR7T6E5_HELCL</name>
<dbReference type="SUPFAM" id="SSF88946">
    <property type="entry name" value="Sigma2 domain of RNA polymerase sigma factors"/>
    <property type="match status" value="1"/>
</dbReference>
<dbReference type="EMBL" id="JACVHF010000019">
    <property type="protein sequence ID" value="MBC9785802.1"/>
    <property type="molecule type" value="Genomic_DNA"/>
</dbReference>